<evidence type="ECO:0000313" key="11">
    <source>
        <dbReference type="EMBL" id="RUP45616.1"/>
    </source>
</evidence>
<evidence type="ECO:0000256" key="7">
    <source>
        <dbReference type="ARBA" id="ARBA00037868"/>
    </source>
</evidence>
<evidence type="ECO:0000256" key="2">
    <source>
        <dbReference type="ARBA" id="ARBA00022475"/>
    </source>
</evidence>
<dbReference type="InterPro" id="IPR046936">
    <property type="entry name" value="BIM1-like"/>
</dbReference>
<dbReference type="GO" id="GO:0012505">
    <property type="term" value="C:endomembrane system"/>
    <property type="evidence" value="ECO:0007669"/>
    <property type="project" value="UniProtKB-SubCell"/>
</dbReference>
<evidence type="ECO:0000256" key="1">
    <source>
        <dbReference type="ARBA" id="ARBA00004236"/>
    </source>
</evidence>
<comment type="subcellular location">
    <subcellularLocation>
        <location evidence="1">Cell membrane</location>
    </subcellularLocation>
    <subcellularLocation>
        <location evidence="7">Endomembrane system</location>
        <topology evidence="7">Lipid-anchor</topology>
    </subcellularLocation>
</comment>
<feature type="domain" description="Copper acquisition factor BIM1-like" evidence="10">
    <location>
        <begin position="19"/>
        <end position="162"/>
    </location>
</feature>
<sequence>MQRAILLFVLLALLASSVSAHFILTYPVSRGFDEDMEPTSPCGSFNTLQNRTLFPISSGFVEINSGHVKATLQINIIFSSNPQTTDFSAAANSSASVKTNVDHPGFSCVPFDLSANSLAKNGTNATIQAVFNSGEESTLYQCTDVILSTSASNWNSSACINAGNSSGNSTTPSKSDAAALMQHGFVAILVVVVLAINL</sequence>
<keyword evidence="6" id="KW-0449">Lipoprotein</keyword>
<keyword evidence="12" id="KW-1185">Reference proteome</keyword>
<evidence type="ECO:0000256" key="3">
    <source>
        <dbReference type="ARBA" id="ARBA00022729"/>
    </source>
</evidence>
<reference evidence="11 12" key="1">
    <citation type="journal article" date="2018" name="New Phytol.">
        <title>Phylogenomics of Endogonaceae and evolution of mycorrhizas within Mucoromycota.</title>
        <authorList>
            <person name="Chang Y."/>
            <person name="Desiro A."/>
            <person name="Na H."/>
            <person name="Sandor L."/>
            <person name="Lipzen A."/>
            <person name="Clum A."/>
            <person name="Barry K."/>
            <person name="Grigoriev I.V."/>
            <person name="Martin F.M."/>
            <person name="Stajich J.E."/>
            <person name="Smith M.E."/>
            <person name="Bonito G."/>
            <person name="Spatafora J.W."/>
        </authorList>
    </citation>
    <scope>NUCLEOTIDE SEQUENCE [LARGE SCALE GENOMIC DNA]</scope>
    <source>
        <strain evidence="11 12">GMNB39</strain>
    </source>
</reference>
<keyword evidence="2" id="KW-1003">Cell membrane</keyword>
<comment type="caution">
    <text evidence="11">The sequence shown here is derived from an EMBL/GenBank/DDBJ whole genome shotgun (WGS) entry which is preliminary data.</text>
</comment>
<dbReference type="InterPro" id="IPR046530">
    <property type="entry name" value="BIM1-like_dom"/>
</dbReference>
<protein>
    <recommendedName>
        <fullName evidence="10">Copper acquisition factor BIM1-like domain-containing protein</fullName>
    </recommendedName>
</protein>
<dbReference type="Proteomes" id="UP000268093">
    <property type="component" value="Unassembled WGS sequence"/>
</dbReference>
<organism evidence="11 12">
    <name type="scientific">Jimgerdemannia flammicorona</name>
    <dbReference type="NCBI Taxonomy" id="994334"/>
    <lineage>
        <taxon>Eukaryota</taxon>
        <taxon>Fungi</taxon>
        <taxon>Fungi incertae sedis</taxon>
        <taxon>Mucoromycota</taxon>
        <taxon>Mucoromycotina</taxon>
        <taxon>Endogonomycetes</taxon>
        <taxon>Endogonales</taxon>
        <taxon>Endogonaceae</taxon>
        <taxon>Jimgerdemannia</taxon>
    </lineage>
</organism>
<dbReference type="OrthoDB" id="2146436at2759"/>
<feature type="chain" id="PRO_5019191179" description="Copper acquisition factor BIM1-like domain-containing protein" evidence="9">
    <location>
        <begin position="21"/>
        <end position="198"/>
    </location>
</feature>
<name>A0A433D445_9FUNG</name>
<accession>A0A433D445</accession>
<dbReference type="EMBL" id="RBNI01007005">
    <property type="protein sequence ID" value="RUP45616.1"/>
    <property type="molecule type" value="Genomic_DNA"/>
</dbReference>
<keyword evidence="4 8" id="KW-0472">Membrane</keyword>
<feature type="signal peptide" evidence="9">
    <location>
        <begin position="1"/>
        <end position="20"/>
    </location>
</feature>
<evidence type="ECO:0000256" key="6">
    <source>
        <dbReference type="ARBA" id="ARBA00023288"/>
    </source>
</evidence>
<dbReference type="PANTHER" id="PTHR34992">
    <property type="entry name" value="HYPHAL ANASTAMOSIS-7 PROTEIN"/>
    <property type="match status" value="1"/>
</dbReference>
<proteinExistence type="predicted"/>
<keyword evidence="8" id="KW-0812">Transmembrane</keyword>
<dbReference type="AlphaFoldDB" id="A0A433D445"/>
<keyword evidence="5" id="KW-0325">Glycoprotein</keyword>
<dbReference type="CDD" id="cd21176">
    <property type="entry name" value="LPMO_auxiliary-like"/>
    <property type="match status" value="1"/>
</dbReference>
<evidence type="ECO:0000256" key="8">
    <source>
        <dbReference type="SAM" id="Phobius"/>
    </source>
</evidence>
<evidence type="ECO:0000256" key="5">
    <source>
        <dbReference type="ARBA" id="ARBA00023180"/>
    </source>
</evidence>
<evidence type="ECO:0000259" key="10">
    <source>
        <dbReference type="Pfam" id="PF20238"/>
    </source>
</evidence>
<gene>
    <name evidence="11" type="ORF">BC936DRAFT_147944</name>
</gene>
<evidence type="ECO:0000256" key="4">
    <source>
        <dbReference type="ARBA" id="ARBA00023136"/>
    </source>
</evidence>
<dbReference type="Pfam" id="PF20238">
    <property type="entry name" value="BIM1-like_dom"/>
    <property type="match status" value="1"/>
</dbReference>
<evidence type="ECO:0000313" key="12">
    <source>
        <dbReference type="Proteomes" id="UP000268093"/>
    </source>
</evidence>
<dbReference type="GO" id="GO:0005886">
    <property type="term" value="C:plasma membrane"/>
    <property type="evidence" value="ECO:0007669"/>
    <property type="project" value="UniProtKB-SubCell"/>
</dbReference>
<keyword evidence="8" id="KW-1133">Transmembrane helix</keyword>
<feature type="transmembrane region" description="Helical" evidence="8">
    <location>
        <begin position="177"/>
        <end position="196"/>
    </location>
</feature>
<evidence type="ECO:0000256" key="9">
    <source>
        <dbReference type="SAM" id="SignalP"/>
    </source>
</evidence>
<keyword evidence="3 9" id="KW-0732">Signal</keyword>